<dbReference type="InterPro" id="IPR001647">
    <property type="entry name" value="HTH_TetR"/>
</dbReference>
<dbReference type="InterPro" id="IPR009057">
    <property type="entry name" value="Homeodomain-like_sf"/>
</dbReference>
<evidence type="ECO:0000256" key="3">
    <source>
        <dbReference type="ARBA" id="ARBA00023163"/>
    </source>
</evidence>
<accession>A0A5D0CQX4</accession>
<evidence type="ECO:0000259" key="5">
    <source>
        <dbReference type="PROSITE" id="PS50977"/>
    </source>
</evidence>
<name>A0A5D0CQX4_9BACL</name>
<evidence type="ECO:0000313" key="6">
    <source>
        <dbReference type="EMBL" id="TYA12321.1"/>
    </source>
</evidence>
<feature type="DNA-binding region" description="H-T-H motif" evidence="4">
    <location>
        <begin position="29"/>
        <end position="48"/>
    </location>
</feature>
<dbReference type="SUPFAM" id="SSF46689">
    <property type="entry name" value="Homeodomain-like"/>
    <property type="match status" value="1"/>
</dbReference>
<organism evidence="6 7">
    <name type="scientific">Paenibacillus faecis</name>
    <dbReference type="NCBI Taxonomy" id="862114"/>
    <lineage>
        <taxon>Bacteria</taxon>
        <taxon>Bacillati</taxon>
        <taxon>Bacillota</taxon>
        <taxon>Bacilli</taxon>
        <taxon>Bacillales</taxon>
        <taxon>Paenibacillaceae</taxon>
        <taxon>Paenibacillus</taxon>
    </lineage>
</organism>
<dbReference type="Gene3D" id="1.10.357.10">
    <property type="entry name" value="Tetracycline Repressor, domain 2"/>
    <property type="match status" value="1"/>
</dbReference>
<comment type="caution">
    <text evidence="6">The sequence shown here is derived from an EMBL/GenBank/DDBJ whole genome shotgun (WGS) entry which is preliminary data.</text>
</comment>
<reference evidence="6 7" key="1">
    <citation type="submission" date="2019-08" db="EMBL/GenBank/DDBJ databases">
        <title>Genome sequencing of Paenibacillus faecis DSM 23593(T).</title>
        <authorList>
            <person name="Kook J.-K."/>
            <person name="Park S.-N."/>
            <person name="Lim Y.K."/>
        </authorList>
    </citation>
    <scope>NUCLEOTIDE SEQUENCE [LARGE SCALE GENOMIC DNA]</scope>
    <source>
        <strain evidence="6 7">DSM 23593</strain>
    </source>
</reference>
<evidence type="ECO:0000256" key="1">
    <source>
        <dbReference type="ARBA" id="ARBA00023015"/>
    </source>
</evidence>
<proteinExistence type="predicted"/>
<dbReference type="AlphaFoldDB" id="A0A5D0CQX4"/>
<dbReference type="PROSITE" id="PS50977">
    <property type="entry name" value="HTH_TETR_2"/>
    <property type="match status" value="1"/>
</dbReference>
<dbReference type="EMBL" id="VSDO01000003">
    <property type="protein sequence ID" value="TYA12321.1"/>
    <property type="molecule type" value="Genomic_DNA"/>
</dbReference>
<keyword evidence="7" id="KW-1185">Reference proteome</keyword>
<dbReference type="Pfam" id="PF00440">
    <property type="entry name" value="TetR_N"/>
    <property type="match status" value="1"/>
</dbReference>
<protein>
    <submittedName>
        <fullName evidence="6">TetR/AcrR family transcriptional regulator</fullName>
    </submittedName>
</protein>
<evidence type="ECO:0000256" key="4">
    <source>
        <dbReference type="PROSITE-ProRule" id="PRU00335"/>
    </source>
</evidence>
<dbReference type="SUPFAM" id="SSF48498">
    <property type="entry name" value="Tetracyclin repressor-like, C-terminal domain"/>
    <property type="match status" value="1"/>
</dbReference>
<keyword evidence="2 4" id="KW-0238">DNA-binding</keyword>
<sequence>MARTKAFDTNEILYKAMHVFGNRGYEGTSLPDLIQGLGIARQSIYDTYGTKWELFFAAVRHYMDQKNQELKQHCEGPGTVVEKVELAFTTIIKVLVDPELRLQCFIISSAIEQAPHHEELAAYLHESIELSEQIFYTMLERAVEEGGLDPEVNIRDLARFLVHERIALITSAKLGMDEPRLVAILQMVLSVFRTIQGQGSKAVDLNEV</sequence>
<evidence type="ECO:0000313" key="7">
    <source>
        <dbReference type="Proteomes" id="UP000325218"/>
    </source>
</evidence>
<gene>
    <name evidence="6" type="ORF">FRY98_16615</name>
</gene>
<dbReference type="Pfam" id="PF16925">
    <property type="entry name" value="TetR_C_13"/>
    <property type="match status" value="1"/>
</dbReference>
<dbReference type="InterPro" id="IPR011075">
    <property type="entry name" value="TetR_C"/>
</dbReference>
<dbReference type="InterPro" id="IPR036271">
    <property type="entry name" value="Tet_transcr_reg_TetR-rel_C_sf"/>
</dbReference>
<keyword evidence="1" id="KW-0805">Transcription regulation</keyword>
<dbReference type="Gene3D" id="1.10.10.60">
    <property type="entry name" value="Homeodomain-like"/>
    <property type="match status" value="1"/>
</dbReference>
<feature type="domain" description="HTH tetR-type" evidence="5">
    <location>
        <begin position="6"/>
        <end position="66"/>
    </location>
</feature>
<dbReference type="GO" id="GO:0003677">
    <property type="term" value="F:DNA binding"/>
    <property type="evidence" value="ECO:0007669"/>
    <property type="project" value="UniProtKB-UniRule"/>
</dbReference>
<dbReference type="Proteomes" id="UP000325218">
    <property type="component" value="Unassembled WGS sequence"/>
</dbReference>
<keyword evidence="3" id="KW-0804">Transcription</keyword>
<dbReference type="PANTHER" id="PTHR47506">
    <property type="entry name" value="TRANSCRIPTIONAL REGULATORY PROTEIN"/>
    <property type="match status" value="1"/>
</dbReference>
<evidence type="ECO:0000256" key="2">
    <source>
        <dbReference type="ARBA" id="ARBA00023125"/>
    </source>
</evidence>
<dbReference type="RefSeq" id="WP_148453935.1">
    <property type="nucleotide sequence ID" value="NZ_VSDO01000003.1"/>
</dbReference>
<dbReference type="OrthoDB" id="9795242at2"/>
<dbReference type="PANTHER" id="PTHR47506:SF1">
    <property type="entry name" value="HTH-TYPE TRANSCRIPTIONAL REGULATOR YJDC"/>
    <property type="match status" value="1"/>
</dbReference>